<dbReference type="KEGG" id="tva:4761787"/>
<dbReference type="FunCoup" id="A2ETQ8">
    <property type="interactions" value="120"/>
</dbReference>
<dbReference type="OrthoDB" id="8048523at2759"/>
<organism evidence="7 8">
    <name type="scientific">Trichomonas vaginalis (strain ATCC PRA-98 / G3)</name>
    <dbReference type="NCBI Taxonomy" id="412133"/>
    <lineage>
        <taxon>Eukaryota</taxon>
        <taxon>Metamonada</taxon>
        <taxon>Parabasalia</taxon>
        <taxon>Trichomonadida</taxon>
        <taxon>Trichomonadidae</taxon>
        <taxon>Trichomonas</taxon>
    </lineage>
</organism>
<dbReference type="GO" id="GO:0016020">
    <property type="term" value="C:membrane"/>
    <property type="evidence" value="ECO:0000318"/>
    <property type="project" value="GO_Central"/>
</dbReference>
<feature type="transmembrane region" description="Helical" evidence="6">
    <location>
        <begin position="61"/>
        <end position="82"/>
    </location>
</feature>
<dbReference type="PANTHER" id="PTHR16201:SF34">
    <property type="entry name" value="LYSOSOMAL AMINO ACID TRANSPORTER 1"/>
    <property type="match status" value="1"/>
</dbReference>
<reference evidence="7" key="1">
    <citation type="submission" date="2006-10" db="EMBL/GenBank/DDBJ databases">
        <authorList>
            <person name="Amadeo P."/>
            <person name="Zhao Q."/>
            <person name="Wortman J."/>
            <person name="Fraser-Liggett C."/>
            <person name="Carlton J."/>
        </authorList>
    </citation>
    <scope>NUCLEOTIDE SEQUENCE</scope>
    <source>
        <strain evidence="7">G3</strain>
    </source>
</reference>
<feature type="transmembrane region" description="Helical" evidence="6">
    <location>
        <begin position="29"/>
        <end position="49"/>
    </location>
</feature>
<dbReference type="SMR" id="A2ETQ8"/>
<sequence length="298" mass="33873">MVHCEGDYVHWIATGFGECVVTSREKLSFAFGIASTLIWMWAQLPQIYINFKIKSCDGLSLYFLLFLILGDSSNLIGAILTGGMVTQIITSTFFCFMDCFVFVQYIFFECIFKKCNAKETKELDNVDSEKSENMVPVVGVVGAVAAVAASYANPYSKDLILGTLIGWISATVYTTSRCFQIYKNYKNKKTEGVSPQFFISAWLGNATYAISIFLRDSHWGYLWLQFPWLIGSLTPLSLDFFVLYQFFRYRKNNSTEESKKDDSVSEKVDFSEEKADSYENDHNEEQENDSNATNVIIV</sequence>
<evidence type="ECO:0000313" key="8">
    <source>
        <dbReference type="Proteomes" id="UP000001542"/>
    </source>
</evidence>
<dbReference type="Pfam" id="PF04193">
    <property type="entry name" value="PQ-loop"/>
    <property type="match status" value="2"/>
</dbReference>
<dbReference type="RefSeq" id="XP_001316162.1">
    <property type="nucleotide sequence ID" value="XM_001316127.1"/>
</dbReference>
<evidence type="ECO:0000256" key="5">
    <source>
        <dbReference type="SAM" id="MobiDB-lite"/>
    </source>
</evidence>
<accession>A2ETQ8</accession>
<dbReference type="OMA" id="ISQCVYY"/>
<dbReference type="FunFam" id="1.20.1280.290:FF:000078">
    <property type="entry name" value="PQ loop repeat family protein"/>
    <property type="match status" value="1"/>
</dbReference>
<protein>
    <submittedName>
        <fullName evidence="7">PQ loop repeat family protein</fullName>
    </submittedName>
</protein>
<feature type="transmembrane region" description="Helical" evidence="6">
    <location>
        <begin position="133"/>
        <end position="153"/>
    </location>
</feature>
<dbReference type="VEuPathDB" id="TrichDB:TVAG_314690"/>
<dbReference type="eggNOG" id="KOG2913">
    <property type="taxonomic scope" value="Eukaryota"/>
</dbReference>
<evidence type="ECO:0000256" key="6">
    <source>
        <dbReference type="SAM" id="Phobius"/>
    </source>
</evidence>
<dbReference type="PANTHER" id="PTHR16201">
    <property type="entry name" value="SEVEN TRANSMEMBRANE PROTEIN 1-RELATED"/>
    <property type="match status" value="1"/>
</dbReference>
<dbReference type="GO" id="GO:0098852">
    <property type="term" value="C:lytic vacuole membrane"/>
    <property type="evidence" value="ECO:0007669"/>
    <property type="project" value="UniProtKB-ARBA"/>
</dbReference>
<comment type="subcellular location">
    <subcellularLocation>
        <location evidence="1">Membrane</location>
        <topology evidence="1">Multi-pass membrane protein</topology>
    </subcellularLocation>
</comment>
<feature type="compositionally biased region" description="Polar residues" evidence="5">
    <location>
        <begin position="289"/>
        <end position="298"/>
    </location>
</feature>
<dbReference type="InterPro" id="IPR006603">
    <property type="entry name" value="PQ-loop_rpt"/>
</dbReference>
<feature type="transmembrane region" description="Helical" evidence="6">
    <location>
        <begin position="197"/>
        <end position="214"/>
    </location>
</feature>
<keyword evidence="2 6" id="KW-0812">Transmembrane</keyword>
<dbReference type="Gene3D" id="1.20.1280.290">
    <property type="match status" value="2"/>
</dbReference>
<feature type="transmembrane region" description="Helical" evidence="6">
    <location>
        <begin position="88"/>
        <end position="112"/>
    </location>
</feature>
<reference evidence="7" key="2">
    <citation type="journal article" date="2007" name="Science">
        <title>Draft genome sequence of the sexually transmitted pathogen Trichomonas vaginalis.</title>
        <authorList>
            <person name="Carlton J.M."/>
            <person name="Hirt R.P."/>
            <person name="Silva J.C."/>
            <person name="Delcher A.L."/>
            <person name="Schatz M."/>
            <person name="Zhao Q."/>
            <person name="Wortman J.R."/>
            <person name="Bidwell S.L."/>
            <person name="Alsmark U.C.M."/>
            <person name="Besteiro S."/>
            <person name="Sicheritz-Ponten T."/>
            <person name="Noel C.J."/>
            <person name="Dacks J.B."/>
            <person name="Foster P.G."/>
            <person name="Simillion C."/>
            <person name="Van de Peer Y."/>
            <person name="Miranda-Saavedra D."/>
            <person name="Barton G.J."/>
            <person name="Westrop G.D."/>
            <person name="Mueller S."/>
            <person name="Dessi D."/>
            <person name="Fiori P.L."/>
            <person name="Ren Q."/>
            <person name="Paulsen I."/>
            <person name="Zhang H."/>
            <person name="Bastida-Corcuera F.D."/>
            <person name="Simoes-Barbosa A."/>
            <person name="Brown M.T."/>
            <person name="Hayes R.D."/>
            <person name="Mukherjee M."/>
            <person name="Okumura C.Y."/>
            <person name="Schneider R."/>
            <person name="Smith A.J."/>
            <person name="Vanacova S."/>
            <person name="Villalvazo M."/>
            <person name="Haas B.J."/>
            <person name="Pertea M."/>
            <person name="Feldblyum T.V."/>
            <person name="Utterback T.R."/>
            <person name="Shu C.L."/>
            <person name="Osoegawa K."/>
            <person name="de Jong P.J."/>
            <person name="Hrdy I."/>
            <person name="Horvathova L."/>
            <person name="Zubacova Z."/>
            <person name="Dolezal P."/>
            <person name="Malik S.B."/>
            <person name="Logsdon J.M. Jr."/>
            <person name="Henze K."/>
            <person name="Gupta A."/>
            <person name="Wang C.C."/>
            <person name="Dunne R.L."/>
            <person name="Upcroft J.A."/>
            <person name="Upcroft P."/>
            <person name="White O."/>
            <person name="Salzberg S.L."/>
            <person name="Tang P."/>
            <person name="Chiu C.-H."/>
            <person name="Lee Y.-S."/>
            <person name="Embley T.M."/>
            <person name="Coombs G.H."/>
            <person name="Mottram J.C."/>
            <person name="Tachezy J."/>
            <person name="Fraser-Liggett C.M."/>
            <person name="Johnson P.J."/>
        </authorList>
    </citation>
    <scope>NUCLEOTIDE SEQUENCE [LARGE SCALE GENOMIC DNA]</scope>
    <source>
        <strain evidence="7">G3</strain>
    </source>
</reference>
<dbReference type="SMART" id="SM00679">
    <property type="entry name" value="CTNS"/>
    <property type="match status" value="2"/>
</dbReference>
<evidence type="ECO:0000256" key="2">
    <source>
        <dbReference type="ARBA" id="ARBA00022692"/>
    </source>
</evidence>
<dbReference type="InterPro" id="IPR051415">
    <property type="entry name" value="LAAT-1"/>
</dbReference>
<dbReference type="GO" id="GO:0015174">
    <property type="term" value="F:basic amino acid transmembrane transporter activity"/>
    <property type="evidence" value="ECO:0000318"/>
    <property type="project" value="GO_Central"/>
</dbReference>
<keyword evidence="3 6" id="KW-1133">Transmembrane helix</keyword>
<feature type="compositionally biased region" description="Basic and acidic residues" evidence="5">
    <location>
        <begin position="256"/>
        <end position="285"/>
    </location>
</feature>
<evidence type="ECO:0000256" key="4">
    <source>
        <dbReference type="ARBA" id="ARBA00023136"/>
    </source>
</evidence>
<proteinExistence type="predicted"/>
<evidence type="ECO:0000313" key="7">
    <source>
        <dbReference type="EMBL" id="EAY03939.1"/>
    </source>
</evidence>
<dbReference type="VEuPathDB" id="TrichDB:TVAGG3_0046130"/>
<evidence type="ECO:0000256" key="1">
    <source>
        <dbReference type="ARBA" id="ARBA00004141"/>
    </source>
</evidence>
<feature type="region of interest" description="Disordered" evidence="5">
    <location>
        <begin position="256"/>
        <end position="298"/>
    </location>
</feature>
<dbReference type="FunFam" id="1.20.1280.290:FF:000009">
    <property type="entry name" value="PQ loop repeat family protein"/>
    <property type="match status" value="1"/>
</dbReference>
<gene>
    <name evidence="7" type="ORF">TVAG_314690</name>
</gene>
<keyword evidence="8" id="KW-1185">Reference proteome</keyword>
<dbReference type="EMBL" id="DS113489">
    <property type="protein sequence ID" value="EAY03939.1"/>
    <property type="molecule type" value="Genomic_DNA"/>
</dbReference>
<feature type="transmembrane region" description="Helical" evidence="6">
    <location>
        <begin position="226"/>
        <end position="247"/>
    </location>
</feature>
<feature type="transmembrane region" description="Helical" evidence="6">
    <location>
        <begin position="159"/>
        <end position="176"/>
    </location>
</feature>
<name>A2ETQ8_TRIV3</name>
<dbReference type="InParanoid" id="A2ETQ8"/>
<dbReference type="STRING" id="5722.A2ETQ8"/>
<keyword evidence="4 6" id="KW-0472">Membrane</keyword>
<dbReference type="AlphaFoldDB" id="A2ETQ8"/>
<evidence type="ECO:0000256" key="3">
    <source>
        <dbReference type="ARBA" id="ARBA00022989"/>
    </source>
</evidence>
<dbReference type="Proteomes" id="UP000001542">
    <property type="component" value="Unassembled WGS sequence"/>
</dbReference>